<proteinExistence type="predicted"/>
<accession>A0A7L3UW86</accession>
<dbReference type="InterPro" id="IPR027925">
    <property type="entry name" value="MCM_N"/>
</dbReference>
<protein>
    <submittedName>
        <fullName evidence="2">MCM7 factor</fullName>
    </submittedName>
</protein>
<reference evidence="2 3" key="1">
    <citation type="submission" date="2019-09" db="EMBL/GenBank/DDBJ databases">
        <title>Bird 10,000 Genomes (B10K) Project - Family phase.</title>
        <authorList>
            <person name="Zhang G."/>
        </authorList>
    </citation>
    <scope>NUCLEOTIDE SEQUENCE [LARGE SCALE GENOMIC DNA]</scope>
    <source>
        <strain evidence="2">OUT-0049</strain>
        <tissue evidence="2">Muscle</tissue>
    </source>
</reference>
<dbReference type="FunFam" id="3.30.1640.10:FF:000007">
    <property type="entry name" value="DNA replication licensing factor MCM7"/>
    <property type="match status" value="1"/>
</dbReference>
<organism evidence="2 3">
    <name type="scientific">Molothrus ater</name>
    <name type="common">Brown-headed cowbird</name>
    <dbReference type="NCBI Taxonomy" id="84834"/>
    <lineage>
        <taxon>Eukaryota</taxon>
        <taxon>Metazoa</taxon>
        <taxon>Chordata</taxon>
        <taxon>Craniata</taxon>
        <taxon>Vertebrata</taxon>
        <taxon>Euteleostomi</taxon>
        <taxon>Archelosauria</taxon>
        <taxon>Archosauria</taxon>
        <taxon>Dinosauria</taxon>
        <taxon>Saurischia</taxon>
        <taxon>Theropoda</taxon>
        <taxon>Coelurosauria</taxon>
        <taxon>Aves</taxon>
        <taxon>Neognathae</taxon>
        <taxon>Neoaves</taxon>
        <taxon>Telluraves</taxon>
        <taxon>Australaves</taxon>
        <taxon>Passeriformes</taxon>
        <taxon>Passeroidea</taxon>
        <taxon>Icteridae</taxon>
        <taxon>Molothrus</taxon>
    </lineage>
</organism>
<feature type="domain" description="MCM N-terminal" evidence="1">
    <location>
        <begin position="2"/>
        <end position="78"/>
    </location>
</feature>
<evidence type="ECO:0000259" key="1">
    <source>
        <dbReference type="Pfam" id="PF14551"/>
    </source>
</evidence>
<sequence>EKAKRFFQEFYRDGPDGHKEFPYREQLAALARRDQVALWVSLDDVAEDEPELAEAVVENVRRYGRVFSDAVHELLPQFGSAEVRQ</sequence>
<dbReference type="InterPro" id="IPR012340">
    <property type="entry name" value="NA-bd_OB-fold"/>
</dbReference>
<evidence type="ECO:0000313" key="3">
    <source>
        <dbReference type="Proteomes" id="UP000553862"/>
    </source>
</evidence>
<dbReference type="SUPFAM" id="SSF50249">
    <property type="entry name" value="Nucleic acid-binding proteins"/>
    <property type="match status" value="1"/>
</dbReference>
<dbReference type="EMBL" id="VZUF01131133">
    <property type="protein sequence ID" value="NXV55991.1"/>
    <property type="molecule type" value="Genomic_DNA"/>
</dbReference>
<comment type="caution">
    <text evidence="2">The sequence shown here is derived from an EMBL/GenBank/DDBJ whole genome shotgun (WGS) entry which is preliminary data.</text>
</comment>
<dbReference type="Pfam" id="PF14551">
    <property type="entry name" value="MCM_N"/>
    <property type="match status" value="1"/>
</dbReference>
<dbReference type="Gene3D" id="3.30.1640.10">
    <property type="entry name" value="mini-chromosome maintenance (MCM) complex, chain A, domain 1"/>
    <property type="match status" value="1"/>
</dbReference>
<name>A0A7L3UW86_MOLAT</name>
<dbReference type="Proteomes" id="UP000553862">
    <property type="component" value="Unassembled WGS sequence"/>
</dbReference>
<keyword evidence="3" id="KW-1185">Reference proteome</keyword>
<gene>
    <name evidence="2" type="primary">Mcm7_0</name>
    <name evidence="2" type="ORF">MOLATE_R17679</name>
</gene>
<feature type="non-terminal residue" evidence="2">
    <location>
        <position position="1"/>
    </location>
</feature>
<dbReference type="AlphaFoldDB" id="A0A7L3UW86"/>
<evidence type="ECO:0000313" key="2">
    <source>
        <dbReference type="EMBL" id="NXV55991.1"/>
    </source>
</evidence>
<feature type="non-terminal residue" evidence="2">
    <location>
        <position position="85"/>
    </location>
</feature>